<dbReference type="STRING" id="126957.T1ITS3"/>
<keyword evidence="11" id="KW-1185">Reference proteome</keyword>
<dbReference type="AlphaFoldDB" id="T1ITS3"/>
<dbReference type="InterPro" id="IPR017970">
    <property type="entry name" value="Homeobox_CS"/>
</dbReference>
<feature type="compositionally biased region" description="Basic and acidic residues" evidence="8">
    <location>
        <begin position="171"/>
        <end position="181"/>
    </location>
</feature>
<dbReference type="FunFam" id="1.10.10.60:FF:000223">
    <property type="entry name" value="Goosecoid homeobox 2"/>
    <property type="match status" value="1"/>
</dbReference>
<dbReference type="SUPFAM" id="SSF46689">
    <property type="entry name" value="Homeodomain-like"/>
    <property type="match status" value="1"/>
</dbReference>
<evidence type="ECO:0000259" key="9">
    <source>
        <dbReference type="PROSITE" id="PS50071"/>
    </source>
</evidence>
<evidence type="ECO:0000256" key="8">
    <source>
        <dbReference type="SAM" id="MobiDB-lite"/>
    </source>
</evidence>
<dbReference type="GO" id="GO:0000981">
    <property type="term" value="F:DNA-binding transcription factor activity, RNA polymerase II-specific"/>
    <property type="evidence" value="ECO:0007669"/>
    <property type="project" value="InterPro"/>
</dbReference>
<dbReference type="HOGENOM" id="CLU_988031_0_0_1"/>
<dbReference type="PhylomeDB" id="T1ITS3"/>
<feature type="region of interest" description="Disordered" evidence="8">
    <location>
        <begin position="169"/>
        <end position="227"/>
    </location>
</feature>
<feature type="region of interest" description="Disordered" evidence="8">
    <location>
        <begin position="249"/>
        <end position="282"/>
    </location>
</feature>
<evidence type="ECO:0000256" key="1">
    <source>
        <dbReference type="ARBA" id="ARBA00004123"/>
    </source>
</evidence>
<dbReference type="InterPro" id="IPR050649">
    <property type="entry name" value="Paired_Homeobox_TFs"/>
</dbReference>
<dbReference type="InterPro" id="IPR001356">
    <property type="entry name" value="HD"/>
</dbReference>
<dbReference type="PANTHER" id="PTHR24329">
    <property type="entry name" value="HOMEOBOX PROTEIN ARISTALESS"/>
    <property type="match status" value="1"/>
</dbReference>
<dbReference type="PROSITE" id="PS50071">
    <property type="entry name" value="HOMEOBOX_2"/>
    <property type="match status" value="1"/>
</dbReference>
<keyword evidence="3 6" id="KW-0238">DNA-binding</keyword>
<reference evidence="11" key="1">
    <citation type="submission" date="2011-05" db="EMBL/GenBank/DDBJ databases">
        <authorList>
            <person name="Richards S.R."/>
            <person name="Qu J."/>
            <person name="Jiang H."/>
            <person name="Jhangiani S.N."/>
            <person name="Agravi P."/>
            <person name="Goodspeed R."/>
            <person name="Gross S."/>
            <person name="Mandapat C."/>
            <person name="Jackson L."/>
            <person name="Mathew T."/>
            <person name="Pu L."/>
            <person name="Thornton R."/>
            <person name="Saada N."/>
            <person name="Wilczek-Boney K.B."/>
            <person name="Lee S."/>
            <person name="Kovar C."/>
            <person name="Wu Y."/>
            <person name="Scherer S.E."/>
            <person name="Worley K.C."/>
            <person name="Muzny D.M."/>
            <person name="Gibbs R."/>
        </authorList>
    </citation>
    <scope>NUCLEOTIDE SEQUENCE</scope>
    <source>
        <strain evidence="11">Brora</strain>
    </source>
</reference>
<dbReference type="PANTHER" id="PTHR24329:SF516">
    <property type="entry name" value="HOMEOBOX PROTEIN GOOSECOID"/>
    <property type="match status" value="1"/>
</dbReference>
<name>T1ITS3_STRMM</name>
<proteinExistence type="inferred from homology"/>
<comment type="similarity">
    <text evidence="2">Belongs to the paired homeobox family. Bicoid subfamily.</text>
</comment>
<accession>T1ITS3</accession>
<evidence type="ECO:0000256" key="2">
    <source>
        <dbReference type="ARBA" id="ARBA00006503"/>
    </source>
</evidence>
<protein>
    <recommendedName>
        <fullName evidence="9">Homeobox domain-containing protein</fullName>
    </recommendedName>
</protein>
<comment type="subcellular location">
    <subcellularLocation>
        <location evidence="1 6 7">Nucleus</location>
    </subcellularLocation>
</comment>
<evidence type="ECO:0000256" key="4">
    <source>
        <dbReference type="ARBA" id="ARBA00023155"/>
    </source>
</evidence>
<dbReference type="InterPro" id="IPR009057">
    <property type="entry name" value="Homeodomain-like_sf"/>
</dbReference>
<evidence type="ECO:0000256" key="6">
    <source>
        <dbReference type="PROSITE-ProRule" id="PRU00108"/>
    </source>
</evidence>
<dbReference type="eggNOG" id="KOG0490">
    <property type="taxonomic scope" value="Eukaryota"/>
</dbReference>
<dbReference type="SMART" id="SM00389">
    <property type="entry name" value="HOX"/>
    <property type="match status" value="1"/>
</dbReference>
<dbReference type="PROSITE" id="PS00027">
    <property type="entry name" value="HOMEOBOX_1"/>
    <property type="match status" value="1"/>
</dbReference>
<keyword evidence="5 6" id="KW-0539">Nucleus</keyword>
<evidence type="ECO:0000256" key="3">
    <source>
        <dbReference type="ARBA" id="ARBA00023125"/>
    </source>
</evidence>
<organism evidence="10 11">
    <name type="scientific">Strigamia maritima</name>
    <name type="common">European centipede</name>
    <name type="synonym">Geophilus maritimus</name>
    <dbReference type="NCBI Taxonomy" id="126957"/>
    <lineage>
        <taxon>Eukaryota</taxon>
        <taxon>Metazoa</taxon>
        <taxon>Ecdysozoa</taxon>
        <taxon>Arthropoda</taxon>
        <taxon>Myriapoda</taxon>
        <taxon>Chilopoda</taxon>
        <taxon>Pleurostigmophora</taxon>
        <taxon>Geophilomorpha</taxon>
        <taxon>Linotaeniidae</taxon>
        <taxon>Strigamia</taxon>
    </lineage>
</organism>
<sequence>MMTPHWSLSTHPRTSGGMTYLPSPVTPFPYYFSTDHFKQSGLLNMPPSLFTIDNILAPRPRPSACPVVPTSTFSHFAHGPICSQEYLPYSSVLANCLSSSFSLQSNIPKRKRRHRTIFTEEQLEQLEATFDKTHYPDVLLREELAMKIDLKEERVEVWFKNRRAKWRKHKREEQERLRKMQETASTVSASTSENAVNLSADNEDNCNVDSPRAGSSSPTPSRNSLTTTSPIVYYNRADSSLFVDSDSSSINPISLYRPTSTHTISNPSKKRKLSENSDIDVD</sequence>
<keyword evidence="4 6" id="KW-0371">Homeobox</keyword>
<evidence type="ECO:0000313" key="11">
    <source>
        <dbReference type="Proteomes" id="UP000014500"/>
    </source>
</evidence>
<dbReference type="Proteomes" id="UP000014500">
    <property type="component" value="Unassembled WGS sequence"/>
</dbReference>
<feature type="compositionally biased region" description="Polar residues" evidence="8">
    <location>
        <begin position="207"/>
        <end position="227"/>
    </location>
</feature>
<dbReference type="EnsemblMetazoa" id="SMAR004529-RA">
    <property type="protein sequence ID" value="SMAR004529-PA"/>
    <property type="gene ID" value="SMAR004529"/>
</dbReference>
<dbReference type="GO" id="GO:0005634">
    <property type="term" value="C:nucleus"/>
    <property type="evidence" value="ECO:0007669"/>
    <property type="project" value="UniProtKB-SubCell"/>
</dbReference>
<evidence type="ECO:0000256" key="7">
    <source>
        <dbReference type="RuleBase" id="RU000682"/>
    </source>
</evidence>
<dbReference type="Gene3D" id="1.10.10.60">
    <property type="entry name" value="Homeodomain-like"/>
    <property type="match status" value="1"/>
</dbReference>
<feature type="DNA-binding region" description="Homeobox" evidence="6">
    <location>
        <begin position="111"/>
        <end position="170"/>
    </location>
</feature>
<dbReference type="Pfam" id="PF00046">
    <property type="entry name" value="Homeodomain"/>
    <property type="match status" value="1"/>
</dbReference>
<dbReference type="GO" id="GO:0000977">
    <property type="term" value="F:RNA polymerase II transcription regulatory region sequence-specific DNA binding"/>
    <property type="evidence" value="ECO:0007669"/>
    <property type="project" value="TreeGrafter"/>
</dbReference>
<dbReference type="EMBL" id="JH431494">
    <property type="status" value="NOT_ANNOTATED_CDS"/>
    <property type="molecule type" value="Genomic_DNA"/>
</dbReference>
<feature type="compositionally biased region" description="Polar residues" evidence="8">
    <location>
        <begin position="257"/>
        <end position="267"/>
    </location>
</feature>
<evidence type="ECO:0000313" key="10">
    <source>
        <dbReference type="EnsemblMetazoa" id="SMAR004529-PA"/>
    </source>
</evidence>
<feature type="compositionally biased region" description="Low complexity" evidence="8">
    <location>
        <begin position="182"/>
        <end position="196"/>
    </location>
</feature>
<reference evidence="10" key="2">
    <citation type="submission" date="2015-02" db="UniProtKB">
        <authorList>
            <consortium name="EnsemblMetazoa"/>
        </authorList>
    </citation>
    <scope>IDENTIFICATION</scope>
</reference>
<feature type="domain" description="Homeobox" evidence="9">
    <location>
        <begin position="109"/>
        <end position="169"/>
    </location>
</feature>
<dbReference type="CDD" id="cd00086">
    <property type="entry name" value="homeodomain"/>
    <property type="match status" value="1"/>
</dbReference>
<evidence type="ECO:0000256" key="5">
    <source>
        <dbReference type="ARBA" id="ARBA00023242"/>
    </source>
</evidence>